<dbReference type="SUPFAM" id="SSF69593">
    <property type="entry name" value="Glycerol-3-phosphate (1)-acyltransferase"/>
    <property type="match status" value="1"/>
</dbReference>
<dbReference type="SMART" id="SM00563">
    <property type="entry name" value="PlsC"/>
    <property type="match status" value="1"/>
</dbReference>
<dbReference type="HOGENOM" id="CLU_1159588_0_0_3"/>
<dbReference type="InterPro" id="IPR002123">
    <property type="entry name" value="Plipid/glycerol_acylTrfase"/>
</dbReference>
<dbReference type="AlphaFoldDB" id="U5QPE8"/>
<dbReference type="OrthoDB" id="458442at2"/>
<dbReference type="CDD" id="cd07989">
    <property type="entry name" value="LPLAT_AGPAT-like"/>
    <property type="match status" value="1"/>
</dbReference>
<dbReference type="KEGG" id="glj:GKIL_3228"/>
<dbReference type="EMBL" id="CP003587">
    <property type="protein sequence ID" value="AGY59474.1"/>
    <property type="molecule type" value="Genomic_DNA"/>
</dbReference>
<sequence length="250" mass="27487">MDLALGLPAFSQRSLASWMLELFRTQVHVTYQQPLPAHEGCLLVVSGHRSFLDAPVLLWGMGRPIRLVCHHYLGQVPLVNELVRQLGGFHMGPQGQGWSQLFARAAGFLQAGTHVAIFPEGAQLITTASRPAQVARFRRGFAHLALRSGIVGLPVVPVAIVSRREASGPLVPLRLLSLFDQSEPMFQRSGWHPYVVYEQVELRVGSPRRLVADEFERYRSGEAAAVTAALASEMEQAARQLTASGATHPW</sequence>
<dbReference type="GO" id="GO:0006654">
    <property type="term" value="P:phosphatidic acid biosynthetic process"/>
    <property type="evidence" value="ECO:0007669"/>
    <property type="project" value="TreeGrafter"/>
</dbReference>
<evidence type="ECO:0000313" key="5">
    <source>
        <dbReference type="Proteomes" id="UP000017396"/>
    </source>
</evidence>
<evidence type="ECO:0000256" key="2">
    <source>
        <dbReference type="ARBA" id="ARBA00023315"/>
    </source>
</evidence>
<keyword evidence="2 4" id="KW-0012">Acyltransferase</keyword>
<name>U5QPE8_GLOK1</name>
<keyword evidence="5" id="KW-1185">Reference proteome</keyword>
<reference evidence="4 5" key="1">
    <citation type="journal article" date="2013" name="PLoS ONE">
        <title>Cultivation and Complete Genome Sequencing of Gloeobacter kilaueensis sp. nov., from a Lava Cave in Kilauea Caldera, Hawai'i.</title>
        <authorList>
            <person name="Saw J.H."/>
            <person name="Schatz M."/>
            <person name="Brown M.V."/>
            <person name="Kunkel D.D."/>
            <person name="Foster J.S."/>
            <person name="Shick H."/>
            <person name="Christensen S."/>
            <person name="Hou S."/>
            <person name="Wan X."/>
            <person name="Donachie S.P."/>
        </authorList>
    </citation>
    <scope>NUCLEOTIDE SEQUENCE [LARGE SCALE GENOMIC DNA]</scope>
    <source>
        <strain evidence="5">JS</strain>
    </source>
</reference>
<proteinExistence type="predicted"/>
<gene>
    <name evidence="4" type="ORF">GKIL_3228</name>
</gene>
<accession>U5QPE8</accession>
<feature type="domain" description="Phospholipid/glycerol acyltransferase" evidence="3">
    <location>
        <begin position="42"/>
        <end position="163"/>
    </location>
</feature>
<dbReference type="PANTHER" id="PTHR10434:SF66">
    <property type="entry name" value="PHOSPHOLIPID_GLYCEROL ACYLTRANSFERASE DOMAIN-CONTAINING PROTEIN"/>
    <property type="match status" value="1"/>
</dbReference>
<protein>
    <submittedName>
        <fullName evidence="4">Phospholipid/glycerol acyltransferase</fullName>
    </submittedName>
</protein>
<evidence type="ECO:0000259" key="3">
    <source>
        <dbReference type="SMART" id="SM00563"/>
    </source>
</evidence>
<dbReference type="Proteomes" id="UP000017396">
    <property type="component" value="Chromosome"/>
</dbReference>
<dbReference type="GO" id="GO:0003841">
    <property type="term" value="F:1-acylglycerol-3-phosphate O-acyltransferase activity"/>
    <property type="evidence" value="ECO:0007669"/>
    <property type="project" value="TreeGrafter"/>
</dbReference>
<keyword evidence="1 4" id="KW-0808">Transferase</keyword>
<dbReference type="STRING" id="1183438.GKIL_3228"/>
<organism evidence="4 5">
    <name type="scientific">Gloeobacter kilaueensis (strain ATCC BAA-2537 / CCAP 1431/1 / ULC 316 / JS1)</name>
    <dbReference type="NCBI Taxonomy" id="1183438"/>
    <lineage>
        <taxon>Bacteria</taxon>
        <taxon>Bacillati</taxon>
        <taxon>Cyanobacteriota</taxon>
        <taxon>Cyanophyceae</taxon>
        <taxon>Gloeobacterales</taxon>
        <taxon>Gloeobacteraceae</taxon>
        <taxon>Gloeobacter</taxon>
    </lineage>
</organism>
<dbReference type="Pfam" id="PF01553">
    <property type="entry name" value="Acyltransferase"/>
    <property type="match status" value="1"/>
</dbReference>
<dbReference type="PANTHER" id="PTHR10434">
    <property type="entry name" value="1-ACYL-SN-GLYCEROL-3-PHOSPHATE ACYLTRANSFERASE"/>
    <property type="match status" value="1"/>
</dbReference>
<dbReference type="eggNOG" id="COG0204">
    <property type="taxonomic scope" value="Bacteria"/>
</dbReference>
<evidence type="ECO:0000256" key="1">
    <source>
        <dbReference type="ARBA" id="ARBA00022679"/>
    </source>
</evidence>
<evidence type="ECO:0000313" key="4">
    <source>
        <dbReference type="EMBL" id="AGY59474.1"/>
    </source>
</evidence>